<feature type="transmembrane region" description="Helical" evidence="5">
    <location>
        <begin position="359"/>
        <end position="381"/>
    </location>
</feature>
<protein>
    <submittedName>
        <fullName evidence="8">ABC transporter permease</fullName>
    </submittedName>
</protein>
<dbReference type="InterPro" id="IPR013525">
    <property type="entry name" value="ABC2_TM"/>
</dbReference>
<dbReference type="EMBL" id="VULR01000001">
    <property type="protein sequence ID" value="MSS42409.1"/>
    <property type="molecule type" value="Genomic_DNA"/>
</dbReference>
<feature type="transmembrane region" description="Helical" evidence="5">
    <location>
        <begin position="21"/>
        <end position="43"/>
    </location>
</feature>
<name>A0A844FEK2_9FIRM</name>
<feature type="transmembrane region" description="Helical" evidence="5">
    <location>
        <begin position="306"/>
        <end position="325"/>
    </location>
</feature>
<evidence type="ECO:0000259" key="6">
    <source>
        <dbReference type="Pfam" id="PF12698"/>
    </source>
</evidence>
<dbReference type="OrthoDB" id="5486437at2"/>
<keyword evidence="4 5" id="KW-0472">Membrane</keyword>
<evidence type="ECO:0000256" key="2">
    <source>
        <dbReference type="ARBA" id="ARBA00022692"/>
    </source>
</evidence>
<dbReference type="GO" id="GO:0016020">
    <property type="term" value="C:membrane"/>
    <property type="evidence" value="ECO:0007669"/>
    <property type="project" value="UniProtKB-SubCell"/>
</dbReference>
<dbReference type="Pfam" id="PF12698">
    <property type="entry name" value="ABC2_membrane_3"/>
    <property type="match status" value="1"/>
</dbReference>
<accession>A0A844FEK2</accession>
<evidence type="ECO:0000313" key="9">
    <source>
        <dbReference type="Proteomes" id="UP000462760"/>
    </source>
</evidence>
<feature type="transmembrane region" description="Helical" evidence="5">
    <location>
        <begin position="179"/>
        <end position="202"/>
    </location>
</feature>
<feature type="transmembrane region" description="Helical" evidence="5">
    <location>
        <begin position="233"/>
        <end position="253"/>
    </location>
</feature>
<proteinExistence type="predicted"/>
<keyword evidence="10" id="KW-1185">Reference proteome</keyword>
<dbReference type="PANTHER" id="PTHR43471">
    <property type="entry name" value="ABC TRANSPORTER PERMEASE"/>
    <property type="match status" value="1"/>
</dbReference>
<feature type="transmembrane region" description="Helical" evidence="5">
    <location>
        <begin position="273"/>
        <end position="294"/>
    </location>
</feature>
<keyword evidence="3 5" id="KW-1133">Transmembrane helix</keyword>
<evidence type="ECO:0000256" key="3">
    <source>
        <dbReference type="ARBA" id="ARBA00022989"/>
    </source>
</evidence>
<dbReference type="Proteomes" id="UP001108123">
    <property type="component" value="Unassembled WGS sequence"/>
</dbReference>
<dbReference type="EMBL" id="JAKNID010000006">
    <property type="protein sequence ID" value="MCG4564393.1"/>
    <property type="molecule type" value="Genomic_DNA"/>
</dbReference>
<comment type="subcellular location">
    <subcellularLocation>
        <location evidence="1">Membrane</location>
        <topology evidence="1">Multi-pass membrane protein</topology>
    </subcellularLocation>
</comment>
<organism evidence="8 9">
    <name type="scientific">Anaerosalibacter bizertensis</name>
    <dbReference type="NCBI Taxonomy" id="932217"/>
    <lineage>
        <taxon>Bacteria</taxon>
        <taxon>Bacillati</taxon>
        <taxon>Bacillota</taxon>
        <taxon>Tissierellia</taxon>
        <taxon>Tissierellales</taxon>
        <taxon>Sporanaerobacteraceae</taxon>
        <taxon>Anaerosalibacter</taxon>
    </lineage>
</organism>
<feature type="domain" description="ABC-2 type transporter transmembrane" evidence="6">
    <location>
        <begin position="20"/>
        <end position="378"/>
    </location>
</feature>
<reference evidence="8 9" key="1">
    <citation type="submission" date="2019-08" db="EMBL/GenBank/DDBJ databases">
        <title>In-depth cultivation of the pig gut microbiome towards novel bacterial diversity and tailored functional studies.</title>
        <authorList>
            <person name="Wylensek D."/>
            <person name="Hitch T.C.A."/>
            <person name="Clavel T."/>
        </authorList>
    </citation>
    <scope>NUCLEOTIDE SEQUENCE [LARGE SCALE GENOMIC DNA]</scope>
    <source>
        <strain evidence="8 9">Med78-601-WT-4W-RMD-3</strain>
    </source>
</reference>
<gene>
    <name evidence="8" type="ORF">FYJ27_01475</name>
    <name evidence="7" type="ORF">L0P62_02920</name>
</gene>
<dbReference type="Gene3D" id="3.40.1710.10">
    <property type="entry name" value="abc type-2 transporter like domain"/>
    <property type="match status" value="1"/>
</dbReference>
<keyword evidence="2 5" id="KW-0812">Transmembrane</keyword>
<dbReference type="Proteomes" id="UP000462760">
    <property type="component" value="Unassembled WGS sequence"/>
</dbReference>
<evidence type="ECO:0000256" key="1">
    <source>
        <dbReference type="ARBA" id="ARBA00004141"/>
    </source>
</evidence>
<dbReference type="PANTHER" id="PTHR43471:SF3">
    <property type="entry name" value="ABC TRANSPORTER PERMEASE PROTEIN NATB"/>
    <property type="match status" value="1"/>
</dbReference>
<dbReference type="GO" id="GO:0140359">
    <property type="term" value="F:ABC-type transporter activity"/>
    <property type="evidence" value="ECO:0007669"/>
    <property type="project" value="InterPro"/>
</dbReference>
<reference evidence="7" key="2">
    <citation type="submission" date="2022-01" db="EMBL/GenBank/DDBJ databases">
        <title>Collection of gut derived symbiotic bacterial strains cultured from healthy donors.</title>
        <authorList>
            <person name="Lin H."/>
            <person name="Kohout C."/>
            <person name="Waligurski E."/>
            <person name="Pamer E.G."/>
        </authorList>
    </citation>
    <scope>NUCLEOTIDE SEQUENCE</scope>
    <source>
        <strain evidence="7">MSK.14.39</strain>
    </source>
</reference>
<dbReference type="AlphaFoldDB" id="A0A844FEK2"/>
<evidence type="ECO:0000256" key="5">
    <source>
        <dbReference type="SAM" id="Phobius"/>
    </source>
</evidence>
<dbReference type="RefSeq" id="WP_154482003.1">
    <property type="nucleotide sequence ID" value="NZ_JAJBNW010000093.1"/>
</dbReference>
<evidence type="ECO:0000313" key="10">
    <source>
        <dbReference type="Proteomes" id="UP001108123"/>
    </source>
</evidence>
<comment type="caution">
    <text evidence="8">The sequence shown here is derived from an EMBL/GenBank/DDBJ whole genome shotgun (WGS) entry which is preliminary data.</text>
</comment>
<evidence type="ECO:0000313" key="8">
    <source>
        <dbReference type="EMBL" id="MSS42409.1"/>
    </source>
</evidence>
<evidence type="ECO:0000313" key="7">
    <source>
        <dbReference type="EMBL" id="MCG4564393.1"/>
    </source>
</evidence>
<sequence>MNKFTKIVFKKEMMDTFRDKKTIFSSIIIPIIIFPLIAFVIGLGSSDMVKESKEPVQIALLSEENNELEMFLKSNNNVNIIKTKDYRKSLDKLDVKVVVKIGEDFDEKIKNGEKPEISLIYDDTSQKSEMAKSRIEQIILSYTNHIVVRRLENEGINPQILEPVDIKSSSVSKEGGTGLLLFSMLLPFMLTVWSAVGGIPAATDLGAGEKERQTLEPLLTTKANRMSILMGKYFTVVLAGIIATIASLIGFLIATKINPEFLGESATLSIKSIVIITLVCLEMALAFSSIELAISFYARNFKEAQTYLSPVSILLMVPAYLTMFVDGRAVPEYYFHIPIINTIGIIKEVIVSVYDFKHILITTGWNLVYIALFLIVTVKMFEKETVIFRN</sequence>
<evidence type="ECO:0000256" key="4">
    <source>
        <dbReference type="ARBA" id="ARBA00023136"/>
    </source>
</evidence>